<dbReference type="Bgee" id="ENSGACG00000005715">
    <property type="expression patterns" value="Expressed in diencephalon and 8 other cell types or tissues"/>
</dbReference>
<comment type="similarity">
    <text evidence="2 16">Belongs to the ITM2 family.</text>
</comment>
<evidence type="ECO:0000259" key="17">
    <source>
        <dbReference type="PROSITE" id="PS50869"/>
    </source>
</evidence>
<comment type="function">
    <text evidence="13">Negative regulator of amyloid-beta peptide production. May inhibit the processing of APP by blocking its access to alpha- and beta-secretase. Binding to the beta-secretase-cleaved APP C-terminal fragment is negligible, suggesting that ITM2C is a poor gamma-secretase cleavage inhibitor. May play a role in TNF-induced cell death and neuronal differentiation.</text>
</comment>
<evidence type="ECO:0000256" key="8">
    <source>
        <dbReference type="ARBA" id="ARBA00022989"/>
    </source>
</evidence>
<keyword evidence="9" id="KW-0472">Membrane</keyword>
<dbReference type="GeneTree" id="ENSGT00950000183115"/>
<dbReference type="GO" id="GO:0070062">
    <property type="term" value="C:extracellular exosome"/>
    <property type="evidence" value="ECO:0007669"/>
    <property type="project" value="TreeGrafter"/>
</dbReference>
<reference evidence="18 19" key="1">
    <citation type="journal article" date="2021" name="G3 (Bethesda)">
        <title>Improved contiguity of the threespine stickleback genome using long-read sequencing.</title>
        <authorList>
            <person name="Nath S."/>
            <person name="Shaw D.E."/>
            <person name="White M.A."/>
        </authorList>
    </citation>
    <scope>NUCLEOTIDE SEQUENCE [LARGE SCALE GENOMIC DNA]</scope>
    <source>
        <strain evidence="18 19">Lake Benthic</strain>
    </source>
</reference>
<keyword evidence="11" id="KW-0325">Glycoprotein</keyword>
<keyword evidence="6" id="KW-0812">Transmembrane</keyword>
<keyword evidence="8" id="KW-1133">Transmembrane helix</keyword>
<keyword evidence="7 16" id="KW-0735">Signal-anchor</keyword>
<accession>G3NQC6</accession>
<evidence type="ECO:0000256" key="13">
    <source>
        <dbReference type="ARBA" id="ARBA00037782"/>
    </source>
</evidence>
<reference evidence="18" key="2">
    <citation type="submission" date="2025-08" db="UniProtKB">
        <authorList>
            <consortium name="Ensembl"/>
        </authorList>
    </citation>
    <scope>IDENTIFICATION</scope>
</reference>
<keyword evidence="5" id="KW-0165">Cleavage on pair of basic residues</keyword>
<dbReference type="PROSITE" id="PS50869">
    <property type="entry name" value="BRICHOS"/>
    <property type="match status" value="1"/>
</dbReference>
<dbReference type="GO" id="GO:0005794">
    <property type="term" value="C:Golgi apparatus"/>
    <property type="evidence" value="ECO:0007669"/>
    <property type="project" value="TreeGrafter"/>
</dbReference>
<evidence type="ECO:0000256" key="15">
    <source>
        <dbReference type="ARBA" id="ARBA00038611"/>
    </source>
</evidence>
<comment type="subcellular location">
    <subcellularLocation>
        <location evidence="1">Cell membrane</location>
        <topology evidence="1">Single-pass type II membrane protein</topology>
    </subcellularLocation>
    <subcellularLocation>
        <location evidence="14">Lysosome membrane</location>
        <topology evidence="14">Single-pass type II membrane protein</topology>
    </subcellularLocation>
    <subcellularLocation>
        <location evidence="16">Membrane</location>
        <topology evidence="16">Single-pass type II membrane protein</topology>
    </subcellularLocation>
</comment>
<reference evidence="18" key="3">
    <citation type="submission" date="2025-09" db="UniProtKB">
        <authorList>
            <consortium name="Ensembl"/>
        </authorList>
    </citation>
    <scope>IDENTIFICATION</scope>
</reference>
<protein>
    <recommendedName>
        <fullName evidence="16">Integral membrane protein 2</fullName>
    </recommendedName>
</protein>
<dbReference type="eggNOG" id="ENOG502SQXW">
    <property type="taxonomic scope" value="Eukaryota"/>
</dbReference>
<dbReference type="GO" id="GO:0005886">
    <property type="term" value="C:plasma membrane"/>
    <property type="evidence" value="ECO:0007669"/>
    <property type="project" value="UniProtKB-SubCell"/>
</dbReference>
<evidence type="ECO:0000256" key="6">
    <source>
        <dbReference type="ARBA" id="ARBA00022692"/>
    </source>
</evidence>
<proteinExistence type="inferred from homology"/>
<evidence type="ECO:0000256" key="16">
    <source>
        <dbReference type="RuleBase" id="RU367061"/>
    </source>
</evidence>
<feature type="domain" description="BRICHOS" evidence="17">
    <location>
        <begin position="124"/>
        <end position="218"/>
    </location>
</feature>
<dbReference type="Proteomes" id="UP000007635">
    <property type="component" value="Chromosome I"/>
</dbReference>
<evidence type="ECO:0000256" key="14">
    <source>
        <dbReference type="ARBA" id="ARBA00037874"/>
    </source>
</evidence>
<evidence type="ECO:0000256" key="7">
    <source>
        <dbReference type="ARBA" id="ARBA00022968"/>
    </source>
</evidence>
<dbReference type="InterPro" id="IPR040145">
    <property type="entry name" value="ITM2"/>
</dbReference>
<evidence type="ECO:0000256" key="12">
    <source>
        <dbReference type="ARBA" id="ARBA00023228"/>
    </source>
</evidence>
<evidence type="ECO:0000256" key="1">
    <source>
        <dbReference type="ARBA" id="ARBA00004401"/>
    </source>
</evidence>
<dbReference type="GO" id="GO:0001540">
    <property type="term" value="F:amyloid-beta binding"/>
    <property type="evidence" value="ECO:0007669"/>
    <property type="project" value="TreeGrafter"/>
</dbReference>
<keyword evidence="10" id="KW-1015">Disulfide bond</keyword>
<evidence type="ECO:0000256" key="11">
    <source>
        <dbReference type="ARBA" id="ARBA00023180"/>
    </source>
</evidence>
<evidence type="ECO:0000256" key="5">
    <source>
        <dbReference type="ARBA" id="ARBA00022685"/>
    </source>
</evidence>
<dbReference type="InParanoid" id="G3NQC6"/>
<dbReference type="PANTHER" id="PTHR10962:SF5">
    <property type="entry name" value="INTEGRAL MEMBRANE PROTEIN 2C"/>
    <property type="match status" value="1"/>
</dbReference>
<dbReference type="Ensembl" id="ENSGACT00000007561.2">
    <property type="protein sequence ID" value="ENSGACP00000007542.2"/>
    <property type="gene ID" value="ENSGACG00000005715.2"/>
</dbReference>
<evidence type="ECO:0000313" key="18">
    <source>
        <dbReference type="Ensembl" id="ENSGACP00000007542.2"/>
    </source>
</evidence>
<dbReference type="PANTHER" id="PTHR10962">
    <property type="entry name" value="INTEGRAL TRANSMEMBRANE PROTEIN 2"/>
    <property type="match status" value="1"/>
</dbReference>
<dbReference type="InterPro" id="IPR007084">
    <property type="entry name" value="BRICHOS_dom"/>
</dbReference>
<evidence type="ECO:0000313" key="19">
    <source>
        <dbReference type="Proteomes" id="UP000007635"/>
    </source>
</evidence>
<evidence type="ECO:0000256" key="3">
    <source>
        <dbReference type="ARBA" id="ARBA00022475"/>
    </source>
</evidence>
<evidence type="ECO:0000256" key="4">
    <source>
        <dbReference type="ARBA" id="ARBA00022553"/>
    </source>
</evidence>
<dbReference type="Pfam" id="PF04089">
    <property type="entry name" value="BRICHOS"/>
    <property type="match status" value="1"/>
</dbReference>
<dbReference type="AlphaFoldDB" id="G3NQC6"/>
<keyword evidence="3 16" id="KW-1003">Cell membrane</keyword>
<dbReference type="SMART" id="SM01039">
    <property type="entry name" value="BRICHOS"/>
    <property type="match status" value="1"/>
</dbReference>
<evidence type="ECO:0000256" key="10">
    <source>
        <dbReference type="ARBA" id="ARBA00023157"/>
    </source>
</evidence>
<keyword evidence="19" id="KW-1185">Reference proteome</keyword>
<evidence type="ECO:0000256" key="9">
    <source>
        <dbReference type="ARBA" id="ARBA00023136"/>
    </source>
</evidence>
<name>G3NQC6_GASAC</name>
<dbReference type="GO" id="GO:0005765">
    <property type="term" value="C:lysosomal membrane"/>
    <property type="evidence" value="ECO:0007669"/>
    <property type="project" value="UniProtKB-SubCell"/>
</dbReference>
<dbReference type="GO" id="GO:0042985">
    <property type="term" value="P:negative regulation of amyloid precursor protein biosynthetic process"/>
    <property type="evidence" value="ECO:0007669"/>
    <property type="project" value="TreeGrafter"/>
</dbReference>
<keyword evidence="12" id="KW-0458">Lysosome</keyword>
<keyword evidence="4" id="KW-0597">Phosphoprotein</keyword>
<comment type="subunit">
    <text evidence="15">Interacts with BACE1. Interacts with APP. Interacts with STMN2.</text>
</comment>
<organism evidence="18 19">
    <name type="scientific">Gasterosteus aculeatus aculeatus</name>
    <name type="common">three-spined stickleback</name>
    <dbReference type="NCBI Taxonomy" id="481459"/>
    <lineage>
        <taxon>Eukaryota</taxon>
        <taxon>Metazoa</taxon>
        <taxon>Chordata</taxon>
        <taxon>Craniata</taxon>
        <taxon>Vertebrata</taxon>
        <taxon>Euteleostomi</taxon>
        <taxon>Actinopterygii</taxon>
        <taxon>Neopterygii</taxon>
        <taxon>Teleostei</taxon>
        <taxon>Neoteleostei</taxon>
        <taxon>Acanthomorphata</taxon>
        <taxon>Eupercaria</taxon>
        <taxon>Perciformes</taxon>
        <taxon>Cottioidei</taxon>
        <taxon>Gasterosteales</taxon>
        <taxon>Gasterosteidae</taxon>
        <taxon>Gasterosteus</taxon>
    </lineage>
</organism>
<sequence>MVKISFQSISGQKAENDGDKTEILIPHPADDDDELVLRPKKSPLNGLCCLTFGYSCNATFRLFAALILRCAVVLQIPEENLFHCRVLYEDSAYAPLRGRQELEENVGIYLGDNYEKITVPVPHFGGSDPADIIHDFHRGLTAYHDIALDKCYVIELNTTIVMPPRNLLELLINVKKGTYLPQTYIIHEEMVVTGRVHNMRQLGPFIYRLCNGKDTYRLNRRVTRRRINKREAKDCHHIRHFENTFVVETVICDGA</sequence>
<evidence type="ECO:0000256" key="2">
    <source>
        <dbReference type="ARBA" id="ARBA00006794"/>
    </source>
</evidence>